<comment type="caution">
    <text evidence="2">The sequence shown here is derived from an EMBL/GenBank/DDBJ whole genome shotgun (WGS) entry which is preliminary data.</text>
</comment>
<dbReference type="CDD" id="cd07715">
    <property type="entry name" value="TaR3-like_MBL-fold"/>
    <property type="match status" value="1"/>
</dbReference>
<name>A0ABT8QXW9_9BACT</name>
<evidence type="ECO:0000313" key="3">
    <source>
        <dbReference type="Proteomes" id="UP001168528"/>
    </source>
</evidence>
<keyword evidence="3" id="KW-1185">Reference proteome</keyword>
<dbReference type="PANTHER" id="PTHR42663:SF4">
    <property type="entry name" value="SLL1036 PROTEIN"/>
    <property type="match status" value="1"/>
</dbReference>
<reference evidence="2" key="1">
    <citation type="submission" date="2023-07" db="EMBL/GenBank/DDBJ databases">
        <title>The genome sequence of Rhodocytophaga aerolata KACC 12507.</title>
        <authorList>
            <person name="Zhang X."/>
        </authorList>
    </citation>
    <scope>NUCLEOTIDE SEQUENCE</scope>
    <source>
        <strain evidence="2">KACC 12507</strain>
    </source>
</reference>
<dbReference type="Proteomes" id="UP001168528">
    <property type="component" value="Unassembled WGS sequence"/>
</dbReference>
<dbReference type="RefSeq" id="WP_302035485.1">
    <property type="nucleotide sequence ID" value="NZ_JAUKPO010000001.1"/>
</dbReference>
<organism evidence="2 3">
    <name type="scientific">Rhodocytophaga aerolata</name>
    <dbReference type="NCBI Taxonomy" id="455078"/>
    <lineage>
        <taxon>Bacteria</taxon>
        <taxon>Pseudomonadati</taxon>
        <taxon>Bacteroidota</taxon>
        <taxon>Cytophagia</taxon>
        <taxon>Cytophagales</taxon>
        <taxon>Rhodocytophagaceae</taxon>
        <taxon>Rhodocytophaga</taxon>
    </lineage>
</organism>
<dbReference type="InterPro" id="IPR001279">
    <property type="entry name" value="Metallo-B-lactamas"/>
</dbReference>
<sequence length="273" mass="31441">MRVKFYGTRGSIPVPEKNYMLFGGNTACLLVTFDNGQKAILDAGSGMRKLGEELLVSPLTQKSLPIILSHTHWDHIQGFPFFKPAFLESYTLDIYLSNRYGLERNLRRIFSNQMRFEYFPVDLKKLSACIRFWEPEQESSITEWGAKVTACPLNHPGHSYGYRFEYGGKTLVYCTDVEHGEKIDPRVVALAHEADLLIHDAQYTPEELQMHRGWGHSSWLQAVHVAQQANVERLALFHHDPSHDDNFLLEQEKQCQALFPNSFFAREGMEIDF</sequence>
<protein>
    <submittedName>
        <fullName evidence="2">MBL fold metallo-hydrolase</fullName>
    </submittedName>
</protein>
<dbReference type="Pfam" id="PF12706">
    <property type="entry name" value="Lactamase_B_2"/>
    <property type="match status" value="1"/>
</dbReference>
<dbReference type="EMBL" id="JAUKPO010000001">
    <property type="protein sequence ID" value="MDO1444681.1"/>
    <property type="molecule type" value="Genomic_DNA"/>
</dbReference>
<gene>
    <name evidence="2" type="ORF">Q0590_00385</name>
</gene>
<feature type="domain" description="Metallo-beta-lactamase" evidence="1">
    <location>
        <begin position="41"/>
        <end position="239"/>
    </location>
</feature>
<evidence type="ECO:0000259" key="1">
    <source>
        <dbReference type="Pfam" id="PF12706"/>
    </source>
</evidence>
<proteinExistence type="predicted"/>
<dbReference type="PANTHER" id="PTHR42663">
    <property type="entry name" value="HYDROLASE C777.06C-RELATED-RELATED"/>
    <property type="match status" value="1"/>
</dbReference>
<dbReference type="InterPro" id="IPR036866">
    <property type="entry name" value="RibonucZ/Hydroxyglut_hydro"/>
</dbReference>
<accession>A0ABT8QXW9</accession>
<evidence type="ECO:0000313" key="2">
    <source>
        <dbReference type="EMBL" id="MDO1444681.1"/>
    </source>
</evidence>
<dbReference type="Gene3D" id="3.60.15.10">
    <property type="entry name" value="Ribonuclease Z/Hydroxyacylglutathione hydrolase-like"/>
    <property type="match status" value="1"/>
</dbReference>
<dbReference type="SUPFAM" id="SSF56281">
    <property type="entry name" value="Metallo-hydrolase/oxidoreductase"/>
    <property type="match status" value="1"/>
</dbReference>